<protein>
    <recommendedName>
        <fullName evidence="1">DUF2169 domain-containing protein</fullName>
    </recommendedName>
</protein>
<dbReference type="InterPro" id="IPR018683">
    <property type="entry name" value="DUF2169"/>
</dbReference>
<dbReference type="AlphaFoldDB" id="A0A2S9XED5"/>
<dbReference type="Proteomes" id="UP000237968">
    <property type="component" value="Unassembled WGS sequence"/>
</dbReference>
<feature type="domain" description="DUF2169" evidence="1">
    <location>
        <begin position="1"/>
        <end position="302"/>
    </location>
</feature>
<organism evidence="2 3">
    <name type="scientific">Enhygromyxa salina</name>
    <dbReference type="NCBI Taxonomy" id="215803"/>
    <lineage>
        <taxon>Bacteria</taxon>
        <taxon>Pseudomonadati</taxon>
        <taxon>Myxococcota</taxon>
        <taxon>Polyangia</taxon>
        <taxon>Nannocystales</taxon>
        <taxon>Nannocystaceae</taxon>
        <taxon>Enhygromyxa</taxon>
    </lineage>
</organism>
<comment type="caution">
    <text evidence="2">The sequence shown here is derived from an EMBL/GenBank/DDBJ whole genome shotgun (WGS) entry which is preliminary data.</text>
</comment>
<evidence type="ECO:0000313" key="3">
    <source>
        <dbReference type="Proteomes" id="UP000237968"/>
    </source>
</evidence>
<accession>A0A2S9XED5</accession>
<keyword evidence="3" id="KW-1185">Reference proteome</keyword>
<dbReference type="EMBL" id="PVNK01000257">
    <property type="protein sequence ID" value="PRP91110.1"/>
    <property type="molecule type" value="Genomic_DNA"/>
</dbReference>
<evidence type="ECO:0000313" key="2">
    <source>
        <dbReference type="EMBL" id="PRP91110.1"/>
    </source>
</evidence>
<dbReference type="Pfam" id="PF09937">
    <property type="entry name" value="DUF2169"/>
    <property type="match status" value="1"/>
</dbReference>
<name>A0A2S9XED5_9BACT</name>
<proteinExistence type="predicted"/>
<gene>
    <name evidence="2" type="ORF">ENSA5_58470</name>
</gene>
<evidence type="ECO:0000259" key="1">
    <source>
        <dbReference type="Pfam" id="PF09937"/>
    </source>
</evidence>
<reference evidence="2 3" key="1">
    <citation type="submission" date="2018-03" db="EMBL/GenBank/DDBJ databases">
        <title>Draft Genome Sequences of the Obligatory Marine Myxobacteria Enhygromyxa salina SWB005.</title>
        <authorList>
            <person name="Poehlein A."/>
            <person name="Moghaddam J.A."/>
            <person name="Harms H."/>
            <person name="Alanjari M."/>
            <person name="Koenig G.M."/>
            <person name="Daniel R."/>
            <person name="Schaeberle T.F."/>
        </authorList>
    </citation>
    <scope>NUCLEOTIDE SEQUENCE [LARGE SCALE GENOMIC DNA]</scope>
    <source>
        <strain evidence="2 3">SWB005</strain>
    </source>
</reference>
<sequence length="337" mass="37769">MVVAKATYLFDPQGRTKLDDQDPIPLLHNDEPTEVGLLPRDDFPRQERAFEVIFLGCAHAPNQIPVQSLRVVLGLGDAWSELLVHGDRSWLRRGPATSISPAQPFVRMPMGWDHAFGGSAEILIDEGAVLEVGDPHNRIGKGFDPEPSARAAAAELRAPAPFPLFSPERALPNIERPNLQISRWSDAPPPASWATVPLDSALQALRTFDLPADHTMPEDIQAALSPSRWFRAVPEWILPIPPAGAMIYMENLYRWGAQVRVPLPQLRVFADYQVGERAGELELEPQMLVLMPEQSRFCLVYRKIFNFSDADDIERSMRLRKADGWFSANDQGQESKR</sequence>